<accession>A0A7M2RLS1</accession>
<dbReference type="Gene3D" id="3.40.50.300">
    <property type="entry name" value="P-loop containing nucleotide triphosphate hydrolases"/>
    <property type="match status" value="1"/>
</dbReference>
<dbReference type="Pfam" id="PF13238">
    <property type="entry name" value="AAA_18"/>
    <property type="match status" value="1"/>
</dbReference>
<organism evidence="1 2">
    <name type="scientific">Blautia liquoris</name>
    <dbReference type="NCBI Taxonomy" id="2779518"/>
    <lineage>
        <taxon>Bacteria</taxon>
        <taxon>Bacillati</taxon>
        <taxon>Bacillota</taxon>
        <taxon>Clostridia</taxon>
        <taxon>Lachnospirales</taxon>
        <taxon>Lachnospiraceae</taxon>
        <taxon>Blautia</taxon>
    </lineage>
</organism>
<protein>
    <submittedName>
        <fullName evidence="1">AAA family ATPase</fullName>
    </submittedName>
</protein>
<dbReference type="EMBL" id="CP063304">
    <property type="protein sequence ID" value="QOV21108.1"/>
    <property type="molecule type" value="Genomic_DNA"/>
</dbReference>
<dbReference type="SUPFAM" id="SSF52540">
    <property type="entry name" value="P-loop containing nucleoside triphosphate hydrolases"/>
    <property type="match status" value="1"/>
</dbReference>
<evidence type="ECO:0000313" key="2">
    <source>
        <dbReference type="Proteomes" id="UP000593601"/>
    </source>
</evidence>
<proteinExistence type="predicted"/>
<reference evidence="1 2" key="1">
    <citation type="submission" date="2020-10" db="EMBL/GenBank/DDBJ databases">
        <title>Blautia liquoris sp.nov., isolated from the mud in a fermentation cellar used for the production of Chinese strong-flavoured liquor.</title>
        <authorList>
            <person name="Lu L."/>
        </authorList>
    </citation>
    <scope>NUCLEOTIDE SEQUENCE [LARGE SCALE GENOMIC DNA]</scope>
    <source>
        <strain evidence="1 2">LZLJ-3</strain>
    </source>
</reference>
<dbReference type="KEGG" id="bliq:INP51_15905"/>
<evidence type="ECO:0000313" key="1">
    <source>
        <dbReference type="EMBL" id="QOV21108.1"/>
    </source>
</evidence>
<name>A0A7M2RLS1_9FIRM</name>
<sequence>MKNIFLIGGTMGVGKTTVCEILKNKLNNCAFLDGDWCWDMHPFQVTDETKQMVLENICFLLNNFIQCSAYENIVFCWVMHEQSIIDTILSRLDTSDCSIHVISLVCGEQALQKRLQKDVDAGVRTKDVIQRSIDRIPLYEKLDSVKVDVSKIDAMQAAELICSIK</sequence>
<dbReference type="AlphaFoldDB" id="A0A7M2RLS1"/>
<dbReference type="Proteomes" id="UP000593601">
    <property type="component" value="Chromosome"/>
</dbReference>
<dbReference type="InterPro" id="IPR027417">
    <property type="entry name" value="P-loop_NTPase"/>
</dbReference>
<gene>
    <name evidence="1" type="ORF">INP51_15905</name>
</gene>
<keyword evidence="2" id="KW-1185">Reference proteome</keyword>